<name>A0A6I4STB7_9SPHN</name>
<evidence type="ECO:0000256" key="4">
    <source>
        <dbReference type="ARBA" id="ARBA00023125"/>
    </source>
</evidence>
<dbReference type="AlphaFoldDB" id="A0A6I4STB7"/>
<dbReference type="PROSITE" id="PS50110">
    <property type="entry name" value="RESPONSE_REGULATORY"/>
    <property type="match status" value="1"/>
</dbReference>
<dbReference type="PROSITE" id="PS51755">
    <property type="entry name" value="OMPR_PHOB"/>
    <property type="match status" value="1"/>
</dbReference>
<evidence type="ECO:0000256" key="6">
    <source>
        <dbReference type="PROSITE-ProRule" id="PRU00169"/>
    </source>
</evidence>
<dbReference type="InterPro" id="IPR011006">
    <property type="entry name" value="CheY-like_superfamily"/>
</dbReference>
<dbReference type="Gene3D" id="6.10.250.690">
    <property type="match status" value="1"/>
</dbReference>
<dbReference type="SMART" id="SM00862">
    <property type="entry name" value="Trans_reg_C"/>
    <property type="match status" value="1"/>
</dbReference>
<keyword evidence="3" id="KW-0805">Transcription regulation</keyword>
<dbReference type="InterPro" id="IPR001789">
    <property type="entry name" value="Sig_transdc_resp-reg_receiver"/>
</dbReference>
<accession>A0A6I4STB7</accession>
<dbReference type="PANTHER" id="PTHR48111:SF22">
    <property type="entry name" value="REGULATOR OF RPOS"/>
    <property type="match status" value="1"/>
</dbReference>
<dbReference type="InterPro" id="IPR001867">
    <property type="entry name" value="OmpR/PhoB-type_DNA-bd"/>
</dbReference>
<keyword evidence="1 6" id="KW-0597">Phosphoprotein</keyword>
<evidence type="ECO:0000256" key="1">
    <source>
        <dbReference type="ARBA" id="ARBA00022553"/>
    </source>
</evidence>
<dbReference type="EMBL" id="WTYM01000022">
    <property type="protein sequence ID" value="MXO58247.1"/>
    <property type="molecule type" value="Genomic_DNA"/>
</dbReference>
<feature type="domain" description="Response regulatory" evidence="8">
    <location>
        <begin position="2"/>
        <end position="116"/>
    </location>
</feature>
<dbReference type="GO" id="GO:0000976">
    <property type="term" value="F:transcription cis-regulatory region binding"/>
    <property type="evidence" value="ECO:0007669"/>
    <property type="project" value="TreeGrafter"/>
</dbReference>
<feature type="domain" description="OmpR/PhoB-type" evidence="9">
    <location>
        <begin position="125"/>
        <end position="223"/>
    </location>
</feature>
<dbReference type="Pfam" id="PF00486">
    <property type="entry name" value="Trans_reg_C"/>
    <property type="match status" value="1"/>
</dbReference>
<comment type="caution">
    <text evidence="10">The sequence shown here is derived from an EMBL/GenBank/DDBJ whole genome shotgun (WGS) entry which is preliminary data.</text>
</comment>
<dbReference type="PANTHER" id="PTHR48111">
    <property type="entry name" value="REGULATOR OF RPOS"/>
    <property type="match status" value="1"/>
</dbReference>
<evidence type="ECO:0000259" key="9">
    <source>
        <dbReference type="PROSITE" id="PS51755"/>
    </source>
</evidence>
<dbReference type="InterPro" id="IPR016032">
    <property type="entry name" value="Sig_transdc_resp-reg_C-effctor"/>
</dbReference>
<evidence type="ECO:0000256" key="3">
    <source>
        <dbReference type="ARBA" id="ARBA00023015"/>
    </source>
</evidence>
<evidence type="ECO:0000256" key="5">
    <source>
        <dbReference type="ARBA" id="ARBA00023163"/>
    </source>
</evidence>
<reference evidence="10 11" key="1">
    <citation type="submission" date="2019-12" db="EMBL/GenBank/DDBJ databases">
        <title>Genomic-based taxomic classification of the family Erythrobacteraceae.</title>
        <authorList>
            <person name="Xu L."/>
        </authorList>
    </citation>
    <scope>NUCLEOTIDE SEQUENCE [LARGE SCALE GENOMIC DNA]</scope>
    <source>
        <strain evidence="10 11">MCCC 1K01500</strain>
    </source>
</reference>
<dbReference type="Pfam" id="PF00072">
    <property type="entry name" value="Response_reg"/>
    <property type="match status" value="1"/>
</dbReference>
<keyword evidence="5" id="KW-0804">Transcription</keyword>
<feature type="DNA-binding region" description="OmpR/PhoB-type" evidence="7">
    <location>
        <begin position="125"/>
        <end position="223"/>
    </location>
</feature>
<dbReference type="Gene3D" id="1.10.10.10">
    <property type="entry name" value="Winged helix-like DNA-binding domain superfamily/Winged helix DNA-binding domain"/>
    <property type="match status" value="1"/>
</dbReference>
<dbReference type="InterPro" id="IPR036388">
    <property type="entry name" value="WH-like_DNA-bd_sf"/>
</dbReference>
<dbReference type="SMART" id="SM00448">
    <property type="entry name" value="REC"/>
    <property type="match status" value="1"/>
</dbReference>
<keyword evidence="11" id="KW-1185">Reference proteome</keyword>
<evidence type="ECO:0000256" key="7">
    <source>
        <dbReference type="PROSITE-ProRule" id="PRU01091"/>
    </source>
</evidence>
<evidence type="ECO:0000259" key="8">
    <source>
        <dbReference type="PROSITE" id="PS50110"/>
    </source>
</evidence>
<dbReference type="Gene3D" id="3.40.50.2300">
    <property type="match status" value="1"/>
</dbReference>
<dbReference type="GO" id="GO:0005829">
    <property type="term" value="C:cytosol"/>
    <property type="evidence" value="ECO:0007669"/>
    <property type="project" value="TreeGrafter"/>
</dbReference>
<dbReference type="GO" id="GO:0006355">
    <property type="term" value="P:regulation of DNA-templated transcription"/>
    <property type="evidence" value="ECO:0007669"/>
    <property type="project" value="InterPro"/>
</dbReference>
<dbReference type="CDD" id="cd00383">
    <property type="entry name" value="trans_reg_C"/>
    <property type="match status" value="1"/>
</dbReference>
<evidence type="ECO:0000313" key="11">
    <source>
        <dbReference type="Proteomes" id="UP000433652"/>
    </source>
</evidence>
<keyword evidence="4 7" id="KW-0238">DNA-binding</keyword>
<dbReference type="CDD" id="cd17624">
    <property type="entry name" value="REC_OmpR_PmrA-like"/>
    <property type="match status" value="1"/>
</dbReference>
<dbReference type="Proteomes" id="UP000433652">
    <property type="component" value="Unassembled WGS sequence"/>
</dbReference>
<dbReference type="SUPFAM" id="SSF46894">
    <property type="entry name" value="C-terminal effector domain of the bipartite response regulators"/>
    <property type="match status" value="1"/>
</dbReference>
<protein>
    <submittedName>
        <fullName evidence="10">Response regulator</fullName>
    </submittedName>
</protein>
<sequence>MHVLVVEDDREIGAFVRSGLEARGHLVRLVHEGPQAVKEGEAGGFDLLVLDRMLPGMEGTEVLLRLRRAGVDTPVLLLTARGSIEDRVHGLEAGADDYLVKPFALPELLARVEALGRRPRQFDRSSILAAGSIRLDRLSRKVTRKGKDIVLHPREFQILEELMRWAGQSVSRALLWRAIWCYDFDPGTKLVESHVSRLRAKLDFGSAESVIETVRGEGYRLRLDA</sequence>
<dbReference type="SUPFAM" id="SSF52172">
    <property type="entry name" value="CheY-like"/>
    <property type="match status" value="1"/>
</dbReference>
<dbReference type="GO" id="GO:0032993">
    <property type="term" value="C:protein-DNA complex"/>
    <property type="evidence" value="ECO:0007669"/>
    <property type="project" value="TreeGrafter"/>
</dbReference>
<gene>
    <name evidence="10" type="ORF">GRI89_01640</name>
</gene>
<proteinExistence type="predicted"/>
<keyword evidence="2" id="KW-0902">Two-component regulatory system</keyword>
<dbReference type="InterPro" id="IPR039420">
    <property type="entry name" value="WalR-like"/>
</dbReference>
<evidence type="ECO:0000313" key="10">
    <source>
        <dbReference type="EMBL" id="MXO58247.1"/>
    </source>
</evidence>
<evidence type="ECO:0000256" key="2">
    <source>
        <dbReference type="ARBA" id="ARBA00023012"/>
    </source>
</evidence>
<organism evidence="10 11">
    <name type="scientific">Croceibacterium salegens</name>
    <dbReference type="NCBI Taxonomy" id="1737568"/>
    <lineage>
        <taxon>Bacteria</taxon>
        <taxon>Pseudomonadati</taxon>
        <taxon>Pseudomonadota</taxon>
        <taxon>Alphaproteobacteria</taxon>
        <taxon>Sphingomonadales</taxon>
        <taxon>Erythrobacteraceae</taxon>
        <taxon>Croceibacterium</taxon>
    </lineage>
</organism>
<dbReference type="GO" id="GO:0000156">
    <property type="term" value="F:phosphorelay response regulator activity"/>
    <property type="evidence" value="ECO:0007669"/>
    <property type="project" value="TreeGrafter"/>
</dbReference>
<feature type="modified residue" description="4-aspartylphosphate" evidence="6">
    <location>
        <position position="51"/>
    </location>
</feature>